<protein>
    <submittedName>
        <fullName evidence="1">Uncharacterized protein</fullName>
    </submittedName>
</protein>
<dbReference type="EMBL" id="CP007014">
    <property type="protein sequence ID" value="AHG43484.1"/>
    <property type="molecule type" value="Genomic_DNA"/>
</dbReference>
<sequence length="72" mass="8284">MRHAIQFLLPPLTIQAVIEVLPVSISRWRGIADLSKRADQILFQRSLLGPFRLQVHAASNLRYGLRYLENSK</sequence>
<gene>
    <name evidence="1" type="ORF">N018_03250</name>
</gene>
<dbReference type="Proteomes" id="UP000019089">
    <property type="component" value="Chromosome"/>
</dbReference>
<dbReference type="KEGG" id="psyr:N018_03250"/>
<evidence type="ECO:0000313" key="2">
    <source>
        <dbReference type="Proteomes" id="UP000019089"/>
    </source>
</evidence>
<reference evidence="1 2" key="1">
    <citation type="submission" date="2013-12" db="EMBL/GenBank/DDBJ databases">
        <title>Interactions Between Genome Architecture and Virulence Genes in Pseudomonas syringae, strain CC1557 as a model.</title>
        <authorList>
            <person name="Baltrus D."/>
            <person name="Hockett K."/>
            <person name="Karlsrud E."/>
            <person name="Dougherty K."/>
            <person name="Nishimura M."/>
        </authorList>
    </citation>
    <scope>NUCLEOTIDE SEQUENCE [LARGE SCALE GENOMIC DNA]</scope>
    <source>
        <strain evidence="1 2">CC1557</strain>
    </source>
</reference>
<name>W0MY33_PSESX</name>
<accession>W0MY33</accession>
<organism evidence="1 2">
    <name type="scientific">Pseudomonas syringae CC1557</name>
    <dbReference type="NCBI Taxonomy" id="1357279"/>
    <lineage>
        <taxon>Bacteria</taxon>
        <taxon>Pseudomonadati</taxon>
        <taxon>Pseudomonadota</taxon>
        <taxon>Gammaproteobacteria</taxon>
        <taxon>Pseudomonadales</taxon>
        <taxon>Pseudomonadaceae</taxon>
        <taxon>Pseudomonas</taxon>
        <taxon>Pseudomonas syringae</taxon>
    </lineage>
</organism>
<evidence type="ECO:0000313" key="1">
    <source>
        <dbReference type="EMBL" id="AHG43484.1"/>
    </source>
</evidence>
<dbReference type="HOGENOM" id="CLU_2719319_0_0_6"/>
<proteinExistence type="predicted"/>
<dbReference type="AlphaFoldDB" id="W0MY33"/>